<evidence type="ECO:0000256" key="3">
    <source>
        <dbReference type="RuleBase" id="RU363129"/>
    </source>
</evidence>
<keyword evidence="3" id="KW-0812">Transmembrane</keyword>
<organism evidence="5 6">
    <name type="scientific">Littorina saxatilis</name>
    <dbReference type="NCBI Taxonomy" id="31220"/>
    <lineage>
        <taxon>Eukaryota</taxon>
        <taxon>Metazoa</taxon>
        <taxon>Spiralia</taxon>
        <taxon>Lophotrochozoa</taxon>
        <taxon>Mollusca</taxon>
        <taxon>Gastropoda</taxon>
        <taxon>Caenogastropoda</taxon>
        <taxon>Littorinimorpha</taxon>
        <taxon>Littorinoidea</taxon>
        <taxon>Littorinidae</taxon>
        <taxon>Littorina</taxon>
    </lineage>
</organism>
<evidence type="ECO:0000313" key="6">
    <source>
        <dbReference type="Proteomes" id="UP001374579"/>
    </source>
</evidence>
<comment type="pathway">
    <text evidence="3">Protein modification; protein glycosylation.</text>
</comment>
<feature type="compositionally biased region" description="Basic and acidic residues" evidence="4">
    <location>
        <begin position="137"/>
        <end position="152"/>
    </location>
</feature>
<keyword evidence="2 3" id="KW-0808">Transferase</keyword>
<name>A0AAN9B3I2_9CAEN</name>
<keyword evidence="3" id="KW-0735">Signal-anchor</keyword>
<dbReference type="GO" id="GO:0005975">
    <property type="term" value="P:carbohydrate metabolic process"/>
    <property type="evidence" value="ECO:0007669"/>
    <property type="project" value="InterPro"/>
</dbReference>
<keyword evidence="3" id="KW-0472">Membrane</keyword>
<dbReference type="Proteomes" id="UP001374579">
    <property type="component" value="Unassembled WGS sequence"/>
</dbReference>
<evidence type="ECO:0000313" key="5">
    <source>
        <dbReference type="EMBL" id="KAK7097149.1"/>
    </source>
</evidence>
<dbReference type="Pfam" id="PF01531">
    <property type="entry name" value="Glyco_transf_11"/>
    <property type="match status" value="1"/>
</dbReference>
<evidence type="ECO:0000256" key="4">
    <source>
        <dbReference type="SAM" id="MobiDB-lite"/>
    </source>
</evidence>
<protein>
    <recommendedName>
        <fullName evidence="3">L-Fucosyltransferase</fullName>
        <ecNumber evidence="3">2.4.1.-</ecNumber>
    </recommendedName>
</protein>
<evidence type="ECO:0000256" key="1">
    <source>
        <dbReference type="ARBA" id="ARBA00022676"/>
    </source>
</evidence>
<accession>A0AAN9B3I2</accession>
<keyword evidence="3" id="KW-0325">Glycoprotein</keyword>
<feature type="transmembrane region" description="Helical" evidence="3">
    <location>
        <begin position="20"/>
        <end position="39"/>
    </location>
</feature>
<dbReference type="GO" id="GO:0032580">
    <property type="term" value="C:Golgi cisterna membrane"/>
    <property type="evidence" value="ECO:0007669"/>
    <property type="project" value="UniProtKB-SubCell"/>
</dbReference>
<comment type="caution">
    <text evidence="5">The sequence shown here is derived from an EMBL/GenBank/DDBJ whole genome shotgun (WGS) entry which is preliminary data.</text>
</comment>
<keyword evidence="3" id="KW-1133">Transmembrane helix</keyword>
<sequence>MRCPARCPVRCGYRRSTRLLFVTLMGVACLSVTLLLQRIEPATDYFLRGHEHAQAYLRNLPPVFNRHFDFGQFDAADNLYKVGQSDTADSLHRAGQSDTAHRLHKVGQSDTADSLHKAGLDRAVKDQTNVGEPVKGQPKEGEPVKGRPKVGEPVKGQPKVGEPVKGQPKVGEPVKGQPKVGEPVKGQPKVGEPVKGQPKVGETVKGQPKVGEPVKGQPKVGEPVKGQPKVGETVKGQPKVGEPVKGQPKVGERVKGQLQVEIPVKGELQVVVPVKGGLGNRMFQYASLLGIAHMNNRTPVYNTSSWLNKTFHVTHLHHNRSGHFKVMSERHFASYDPKLEMLPDVNVQCMQYLQSWRYFHFMQADIRREFTFTQPVKDAVAELLHKHSKVMAGKVKVGVHVRGGDLLVEQQIKRGYHVAPLSYVRKAMDFMRHQHVDVIFIFVTQNPGWCRKKFNCTECVVADTAPADVHLGVLASCDHVIMTVGTYGWWGGFLSGGDVVYWWDPKESLHDPPLPVEIRNPQDYYLPSWIPLTG</sequence>
<comment type="subcellular location">
    <subcellularLocation>
        <location evidence="3">Golgi apparatus</location>
        <location evidence="3">Golgi stack membrane</location>
        <topology evidence="3">Single-pass type II membrane protein</topology>
    </subcellularLocation>
</comment>
<reference evidence="5 6" key="1">
    <citation type="submission" date="2024-02" db="EMBL/GenBank/DDBJ databases">
        <title>Chromosome-scale genome assembly of the rough periwinkle Littorina saxatilis.</title>
        <authorList>
            <person name="De Jode A."/>
            <person name="Faria R."/>
            <person name="Formenti G."/>
            <person name="Sims Y."/>
            <person name="Smith T.P."/>
            <person name="Tracey A."/>
            <person name="Wood J.M.D."/>
            <person name="Zagrodzka Z.B."/>
            <person name="Johannesson K."/>
            <person name="Butlin R.K."/>
            <person name="Leder E.H."/>
        </authorList>
    </citation>
    <scope>NUCLEOTIDE SEQUENCE [LARGE SCALE GENOMIC DNA]</scope>
    <source>
        <strain evidence="5">Snail1</strain>
        <tissue evidence="5">Muscle</tissue>
    </source>
</reference>
<dbReference type="PANTHER" id="PTHR11927:SF9">
    <property type="entry name" value="L-FUCOSYLTRANSFERASE"/>
    <property type="match status" value="1"/>
</dbReference>
<dbReference type="GO" id="GO:0008107">
    <property type="term" value="F:galactoside 2-alpha-L-fucosyltransferase activity"/>
    <property type="evidence" value="ECO:0007669"/>
    <property type="project" value="InterPro"/>
</dbReference>
<dbReference type="AlphaFoldDB" id="A0AAN9B3I2"/>
<comment type="similarity">
    <text evidence="3">Belongs to the glycosyltransferase 11 family.</text>
</comment>
<keyword evidence="3" id="KW-0333">Golgi apparatus</keyword>
<dbReference type="InterPro" id="IPR002516">
    <property type="entry name" value="Glyco_trans_11"/>
</dbReference>
<feature type="region of interest" description="Disordered" evidence="4">
    <location>
        <begin position="90"/>
        <end position="250"/>
    </location>
</feature>
<dbReference type="EMBL" id="JBAMIC010000013">
    <property type="protein sequence ID" value="KAK7097149.1"/>
    <property type="molecule type" value="Genomic_DNA"/>
</dbReference>
<dbReference type="PROSITE" id="PS51257">
    <property type="entry name" value="PROKAR_LIPOPROTEIN"/>
    <property type="match status" value="1"/>
</dbReference>
<dbReference type="PANTHER" id="PTHR11927">
    <property type="entry name" value="GALACTOSIDE 2-L-FUCOSYLTRANSFERASE"/>
    <property type="match status" value="1"/>
</dbReference>
<feature type="compositionally biased region" description="Basic and acidic residues" evidence="4">
    <location>
        <begin position="113"/>
        <end position="125"/>
    </location>
</feature>
<dbReference type="CDD" id="cd11301">
    <property type="entry name" value="Fut1_Fut2_like"/>
    <property type="match status" value="1"/>
</dbReference>
<evidence type="ECO:0000256" key="2">
    <source>
        <dbReference type="ARBA" id="ARBA00022679"/>
    </source>
</evidence>
<gene>
    <name evidence="5" type="ORF">V1264_004168</name>
</gene>
<keyword evidence="1 3" id="KW-0328">Glycosyltransferase</keyword>
<dbReference type="EC" id="2.4.1.-" evidence="3"/>
<keyword evidence="6" id="KW-1185">Reference proteome</keyword>
<proteinExistence type="inferred from homology"/>